<reference evidence="2" key="2">
    <citation type="journal article" date="2021" name="PeerJ">
        <title>Extensive microbial diversity within the chicken gut microbiome revealed by metagenomics and culture.</title>
        <authorList>
            <person name="Gilroy R."/>
            <person name="Ravi A."/>
            <person name="Getino M."/>
            <person name="Pursley I."/>
            <person name="Horton D.L."/>
            <person name="Alikhan N.F."/>
            <person name="Baker D."/>
            <person name="Gharbi K."/>
            <person name="Hall N."/>
            <person name="Watson M."/>
            <person name="Adriaenssens E.M."/>
            <person name="Foster-Nyarko E."/>
            <person name="Jarju S."/>
            <person name="Secka A."/>
            <person name="Antonio M."/>
            <person name="Oren A."/>
            <person name="Chaudhuri R.R."/>
            <person name="La Ragione R."/>
            <person name="Hildebrand F."/>
            <person name="Pallen M.J."/>
        </authorList>
    </citation>
    <scope>NUCLEOTIDE SEQUENCE</scope>
    <source>
        <strain evidence="2">CHK152-2994</strain>
    </source>
</reference>
<keyword evidence="1" id="KW-0472">Membrane</keyword>
<evidence type="ECO:0000313" key="2">
    <source>
        <dbReference type="EMBL" id="HIS82137.1"/>
    </source>
</evidence>
<comment type="caution">
    <text evidence="2">The sequence shown here is derived from an EMBL/GenBank/DDBJ whole genome shotgun (WGS) entry which is preliminary data.</text>
</comment>
<keyword evidence="1" id="KW-0812">Transmembrane</keyword>
<reference evidence="2" key="1">
    <citation type="submission" date="2020-10" db="EMBL/GenBank/DDBJ databases">
        <authorList>
            <person name="Gilroy R."/>
        </authorList>
    </citation>
    <scope>NUCLEOTIDE SEQUENCE</scope>
    <source>
        <strain evidence="2">CHK152-2994</strain>
    </source>
</reference>
<feature type="transmembrane region" description="Helical" evidence="1">
    <location>
        <begin position="45"/>
        <end position="64"/>
    </location>
</feature>
<accession>A0A9D1FU67</accession>
<evidence type="ECO:0000256" key="1">
    <source>
        <dbReference type="SAM" id="Phobius"/>
    </source>
</evidence>
<dbReference type="AlphaFoldDB" id="A0A9D1FU67"/>
<evidence type="ECO:0000313" key="3">
    <source>
        <dbReference type="Proteomes" id="UP000824139"/>
    </source>
</evidence>
<gene>
    <name evidence="2" type="ORF">IAD41_00815</name>
</gene>
<dbReference type="EMBL" id="DVJO01000020">
    <property type="protein sequence ID" value="HIS82137.1"/>
    <property type="molecule type" value="Genomic_DNA"/>
</dbReference>
<dbReference type="Proteomes" id="UP000824139">
    <property type="component" value="Unassembled WGS sequence"/>
</dbReference>
<keyword evidence="1" id="KW-1133">Transmembrane helix</keyword>
<proteinExistence type="predicted"/>
<sequence length="90" mass="10222">MPIEKINSIKNSYIANSRNINLTAPQKFKRNEEQEKQKELSQKRLHMFGIALFIATIATCVIGQKRGWWKSNNGMPVDDLSTTAAVMVDI</sequence>
<organism evidence="2 3">
    <name type="scientific">Candidatus Scatenecus faecavium</name>
    <dbReference type="NCBI Taxonomy" id="2840915"/>
    <lineage>
        <taxon>Bacteria</taxon>
        <taxon>Candidatus Scatenecus</taxon>
    </lineage>
</organism>
<protein>
    <submittedName>
        <fullName evidence="2">Uncharacterized protein</fullName>
    </submittedName>
</protein>
<name>A0A9D1FU67_9BACT</name>